<dbReference type="PANTHER" id="PTHR23292">
    <property type="entry name" value="LIPOPOLYSACCHARIDE-INDUCED TUMOR NECROSIS FACTOR-ALPHA FACTOR"/>
    <property type="match status" value="1"/>
</dbReference>
<name>A0A8J4SSG0_9TREM</name>
<dbReference type="GO" id="GO:0005765">
    <property type="term" value="C:lysosomal membrane"/>
    <property type="evidence" value="ECO:0007669"/>
    <property type="project" value="UniProtKB-SubCell"/>
</dbReference>
<evidence type="ECO:0000256" key="8">
    <source>
        <dbReference type="SAM" id="MobiDB-lite"/>
    </source>
</evidence>
<evidence type="ECO:0000256" key="3">
    <source>
        <dbReference type="ARBA" id="ARBA00004630"/>
    </source>
</evidence>
<evidence type="ECO:0000256" key="9">
    <source>
        <dbReference type="SAM" id="Phobius"/>
    </source>
</evidence>
<keyword evidence="9" id="KW-1133">Transmembrane helix</keyword>
<feature type="compositionally biased region" description="Polar residues" evidence="8">
    <location>
        <begin position="14"/>
        <end position="23"/>
    </location>
</feature>
<dbReference type="PANTHER" id="PTHR23292:SF6">
    <property type="entry name" value="FI16602P1-RELATED"/>
    <property type="match status" value="1"/>
</dbReference>
<comment type="similarity">
    <text evidence="4">Belongs to the CDIP1/LITAF family.</text>
</comment>
<feature type="compositionally biased region" description="Polar residues" evidence="8">
    <location>
        <begin position="130"/>
        <end position="142"/>
    </location>
</feature>
<dbReference type="InterPro" id="IPR037519">
    <property type="entry name" value="LITAF_fam"/>
</dbReference>
<evidence type="ECO:0000256" key="5">
    <source>
        <dbReference type="ARBA" id="ARBA00022723"/>
    </source>
</evidence>
<dbReference type="SMART" id="SM00714">
    <property type="entry name" value="LITAF"/>
    <property type="match status" value="1"/>
</dbReference>
<dbReference type="EMBL" id="LUCH01000783">
    <property type="protein sequence ID" value="KAF5404327.1"/>
    <property type="molecule type" value="Genomic_DNA"/>
</dbReference>
<protein>
    <recommendedName>
        <fullName evidence="10">LITAF domain-containing protein</fullName>
    </recommendedName>
</protein>
<dbReference type="InterPro" id="IPR006629">
    <property type="entry name" value="LITAF"/>
</dbReference>
<evidence type="ECO:0000259" key="10">
    <source>
        <dbReference type="PROSITE" id="PS51837"/>
    </source>
</evidence>
<evidence type="ECO:0000313" key="11">
    <source>
        <dbReference type="EMBL" id="KAF5404327.1"/>
    </source>
</evidence>
<keyword evidence="5" id="KW-0479">Metal-binding</keyword>
<keyword evidence="7 9" id="KW-0472">Membrane</keyword>
<keyword evidence="9" id="KW-0812">Transmembrane</keyword>
<dbReference type="Pfam" id="PF10601">
    <property type="entry name" value="zf-LITAF-like"/>
    <property type="match status" value="1"/>
</dbReference>
<dbReference type="AlphaFoldDB" id="A0A8J4SSG0"/>
<gene>
    <name evidence="11" type="ORF">PHET_02316</name>
</gene>
<sequence>MHGRRSAPEITPGSYVSPTPTGDSNDEYGRKSRSNSLTTNAKVGDRRKSKKPTKHELRRYSVQCMTEQDKVNKSPSLVHPHLLPYRPSLYGYPSIGTRPSIPLGTTGSETASAKNSIAEHGTLSEDPQEPVNQMKSGKTSVTEEPVKLGREPVVFRCQTCQQSPMTVTTFHVGAITWLAAVLIFLCGGILGCFLIPFYTNCCKNVKHTCPVCDTEVGMVKPI</sequence>
<keyword evidence="6" id="KW-0862">Zinc</keyword>
<evidence type="ECO:0000256" key="6">
    <source>
        <dbReference type="ARBA" id="ARBA00022833"/>
    </source>
</evidence>
<feature type="domain" description="LITAF" evidence="10">
    <location>
        <begin position="137"/>
        <end position="221"/>
    </location>
</feature>
<evidence type="ECO:0000313" key="12">
    <source>
        <dbReference type="Proteomes" id="UP000748531"/>
    </source>
</evidence>
<reference evidence="11" key="1">
    <citation type="submission" date="2019-05" db="EMBL/GenBank/DDBJ databases">
        <title>Annotation for the trematode Paragonimus heterotremus.</title>
        <authorList>
            <person name="Choi Y.-J."/>
        </authorList>
    </citation>
    <scope>NUCLEOTIDE SEQUENCE</scope>
    <source>
        <strain evidence="11">LC</strain>
    </source>
</reference>
<feature type="region of interest" description="Disordered" evidence="8">
    <location>
        <begin position="120"/>
        <end position="143"/>
    </location>
</feature>
<feature type="region of interest" description="Disordered" evidence="8">
    <location>
        <begin position="1"/>
        <end position="59"/>
    </location>
</feature>
<comment type="subcellular location">
    <subcellularLocation>
        <location evidence="2">Endosome membrane</location>
        <topology evidence="2">Peripheral membrane protein</topology>
    </subcellularLocation>
    <subcellularLocation>
        <location evidence="1">Late endosome membrane</location>
    </subcellularLocation>
    <subcellularLocation>
        <location evidence="3">Lysosome membrane</location>
        <topology evidence="3">Peripheral membrane protein</topology>
        <orientation evidence="3">Cytoplasmic side</orientation>
    </subcellularLocation>
</comment>
<dbReference type="OrthoDB" id="4713066at2759"/>
<keyword evidence="12" id="KW-1185">Reference proteome</keyword>
<organism evidence="11 12">
    <name type="scientific">Paragonimus heterotremus</name>
    <dbReference type="NCBI Taxonomy" id="100268"/>
    <lineage>
        <taxon>Eukaryota</taxon>
        <taxon>Metazoa</taxon>
        <taxon>Spiralia</taxon>
        <taxon>Lophotrochozoa</taxon>
        <taxon>Platyhelminthes</taxon>
        <taxon>Trematoda</taxon>
        <taxon>Digenea</taxon>
        <taxon>Plagiorchiida</taxon>
        <taxon>Troglotremata</taxon>
        <taxon>Troglotrematidae</taxon>
        <taxon>Paragonimus</taxon>
    </lineage>
</organism>
<dbReference type="PROSITE" id="PS51837">
    <property type="entry name" value="LITAF"/>
    <property type="match status" value="1"/>
</dbReference>
<accession>A0A8J4SSG0</accession>
<dbReference type="GO" id="GO:0031902">
    <property type="term" value="C:late endosome membrane"/>
    <property type="evidence" value="ECO:0007669"/>
    <property type="project" value="UniProtKB-SubCell"/>
</dbReference>
<evidence type="ECO:0000256" key="7">
    <source>
        <dbReference type="ARBA" id="ARBA00023136"/>
    </source>
</evidence>
<proteinExistence type="inferred from homology"/>
<feature type="transmembrane region" description="Helical" evidence="9">
    <location>
        <begin position="175"/>
        <end position="198"/>
    </location>
</feature>
<evidence type="ECO:0000256" key="2">
    <source>
        <dbReference type="ARBA" id="ARBA00004481"/>
    </source>
</evidence>
<comment type="caution">
    <text evidence="11">The sequence shown here is derived from an EMBL/GenBank/DDBJ whole genome shotgun (WGS) entry which is preliminary data.</text>
</comment>
<dbReference type="GO" id="GO:0008270">
    <property type="term" value="F:zinc ion binding"/>
    <property type="evidence" value="ECO:0007669"/>
    <property type="project" value="TreeGrafter"/>
</dbReference>
<evidence type="ECO:0000256" key="4">
    <source>
        <dbReference type="ARBA" id="ARBA00005975"/>
    </source>
</evidence>
<dbReference type="Proteomes" id="UP000748531">
    <property type="component" value="Unassembled WGS sequence"/>
</dbReference>
<evidence type="ECO:0000256" key="1">
    <source>
        <dbReference type="ARBA" id="ARBA00004414"/>
    </source>
</evidence>